<dbReference type="GO" id="GO:0005737">
    <property type="term" value="C:cytoplasm"/>
    <property type="evidence" value="ECO:0007669"/>
    <property type="project" value="UniProtKB-SubCell"/>
</dbReference>
<dbReference type="OrthoDB" id="10047021at2759"/>
<name>A0A1Y2E803_9PEZI</name>
<comment type="catalytic activity">
    <reaction evidence="10 11">
        <text>uridine(44) in tRNA(Ser) + S-adenosyl-L-methionine = 2'-O-methyluridine(44) in tRNA(Ser) + S-adenosyl-L-homocysteine + H(+)</text>
        <dbReference type="Rhea" id="RHEA:43100"/>
        <dbReference type="Rhea" id="RHEA-COMP:10339"/>
        <dbReference type="Rhea" id="RHEA-COMP:10340"/>
        <dbReference type="ChEBI" id="CHEBI:15378"/>
        <dbReference type="ChEBI" id="CHEBI:57856"/>
        <dbReference type="ChEBI" id="CHEBI:59789"/>
        <dbReference type="ChEBI" id="CHEBI:65315"/>
        <dbReference type="ChEBI" id="CHEBI:74478"/>
        <dbReference type="EC" id="2.1.1.211"/>
    </reaction>
</comment>
<dbReference type="Pfam" id="PF07757">
    <property type="entry name" value="AdoMet_MTase"/>
    <property type="match status" value="1"/>
</dbReference>
<dbReference type="STRING" id="1141098.A0A1Y2E803"/>
<dbReference type="PANTHER" id="PTHR21210:SF0">
    <property type="entry name" value="TRNA (URACIL-O(2)-)-METHYLTRANSFERASE-RELATED"/>
    <property type="match status" value="1"/>
</dbReference>
<keyword evidence="6 11" id="KW-0489">Methyltransferase</keyword>
<dbReference type="RefSeq" id="XP_040718322.1">
    <property type="nucleotide sequence ID" value="XM_040859865.1"/>
</dbReference>
<dbReference type="GO" id="GO:0002128">
    <property type="term" value="P:tRNA nucleoside ribose methylation"/>
    <property type="evidence" value="ECO:0007669"/>
    <property type="project" value="EnsemblFungi"/>
</dbReference>
<sequence length="525" mass="59033">MSGKSEKSGKTGKLGKSAEPALELAVAFEPTELDPGFPGLIEDVSGADWVPLFQNPCSFDPATFSKVMLNLIHNPNLNSSWLFRADILFKSDGDQDQPHGPAEHKPRLVQFRDFQLEKLFVRRLIPRNALRDKPLDQTCIFYHAEGPGEAERWMLVYNPHVSSVSEMPFYHPNVRGLAFLHEWNAKTEEGTISIHYCFFNQDDRSQTPKLVRTALHLLSTLHKHGEGSKAGYVKRVHHDTIVPQRTVQTTYARLKEKYGRKLIESWAEVTDPSKHVFEDLSIAAFLIELWRQMYSGTVFPGFVDIGCGNGLLVYVLLQEGYSGWGFDARKRKSWENYNVPSGTTINTEALSSLRQHVLLPSIIQDRSKSDETGDDLSNDYDMENLIQDGTFPKGTFIISNHADELTPWTPVLATASECPFIMIPCCSHDLSGSRFRAPPPKQQDKSTSAYSSLVSWVSQIGTDCGWEIETEMLRIPSTRNTGLLGRRRTADYADVDLQEVIRKYGGAVGFADNVMKLVKANPRGH</sequence>
<evidence type="ECO:0000256" key="8">
    <source>
        <dbReference type="ARBA" id="ARBA00022691"/>
    </source>
</evidence>
<keyword evidence="13" id="KW-1185">Reference proteome</keyword>
<dbReference type="AlphaFoldDB" id="A0A1Y2E803"/>
<proteinExistence type="inferred from homology"/>
<reference evidence="12 13" key="1">
    <citation type="submission" date="2016-07" db="EMBL/GenBank/DDBJ databases">
        <title>Pervasive Adenine N6-methylation of Active Genes in Fungi.</title>
        <authorList>
            <consortium name="DOE Joint Genome Institute"/>
            <person name="Mondo S.J."/>
            <person name="Dannebaum R.O."/>
            <person name="Kuo R.C."/>
            <person name="Labutti K."/>
            <person name="Haridas S."/>
            <person name="Kuo A."/>
            <person name="Salamov A."/>
            <person name="Ahrendt S.R."/>
            <person name="Lipzen A."/>
            <person name="Sullivan W."/>
            <person name="Andreopoulos W.B."/>
            <person name="Clum A."/>
            <person name="Lindquist E."/>
            <person name="Daum C."/>
            <person name="Ramamoorthy G.K."/>
            <person name="Gryganskyi A."/>
            <person name="Culley D."/>
            <person name="Magnuson J.K."/>
            <person name="James T.Y."/>
            <person name="O'Malley M.A."/>
            <person name="Stajich J.E."/>
            <person name="Spatafora J.W."/>
            <person name="Visel A."/>
            <person name="Grigoriev I.V."/>
        </authorList>
    </citation>
    <scope>NUCLEOTIDE SEQUENCE [LARGE SCALE GENOMIC DNA]</scope>
    <source>
        <strain evidence="12 13">CBS 129021</strain>
    </source>
</reference>
<evidence type="ECO:0000256" key="3">
    <source>
        <dbReference type="ARBA" id="ARBA00012795"/>
    </source>
</evidence>
<comment type="subcellular location">
    <subcellularLocation>
        <location evidence="1 11">Cytoplasm</location>
    </subcellularLocation>
</comment>
<dbReference type="InParanoid" id="A0A1Y2E803"/>
<evidence type="ECO:0000256" key="9">
    <source>
        <dbReference type="ARBA" id="ARBA00022694"/>
    </source>
</evidence>
<evidence type="ECO:0000256" key="2">
    <source>
        <dbReference type="ARBA" id="ARBA00009056"/>
    </source>
</evidence>
<keyword evidence="5 11" id="KW-0963">Cytoplasm</keyword>
<comment type="similarity">
    <text evidence="2 11">Belongs to the TRM44 family.</text>
</comment>
<evidence type="ECO:0000256" key="11">
    <source>
        <dbReference type="RuleBase" id="RU368004"/>
    </source>
</evidence>
<evidence type="ECO:0000256" key="6">
    <source>
        <dbReference type="ARBA" id="ARBA00022603"/>
    </source>
</evidence>
<evidence type="ECO:0000256" key="1">
    <source>
        <dbReference type="ARBA" id="ARBA00004496"/>
    </source>
</evidence>
<evidence type="ECO:0000256" key="4">
    <source>
        <dbReference type="ARBA" id="ARBA00017788"/>
    </source>
</evidence>
<dbReference type="FunCoup" id="A0A1Y2E803">
    <property type="interactions" value="85"/>
</dbReference>
<evidence type="ECO:0000313" key="12">
    <source>
        <dbReference type="EMBL" id="ORY67698.1"/>
    </source>
</evidence>
<dbReference type="GeneID" id="63776077"/>
<accession>A0A1Y2E803</accession>
<dbReference type="GO" id="GO:0141101">
    <property type="term" value="F:tRNA(Ser) (uridine(44)-2'-O-)-methyltransferase activity"/>
    <property type="evidence" value="ECO:0007669"/>
    <property type="project" value="UniProtKB-EC"/>
</dbReference>
<dbReference type="EMBL" id="MCFJ01000004">
    <property type="protein sequence ID" value="ORY67698.1"/>
    <property type="molecule type" value="Genomic_DNA"/>
</dbReference>
<dbReference type="InterPro" id="IPR011671">
    <property type="entry name" value="tRNA_uracil_MeTrfase"/>
</dbReference>
<evidence type="ECO:0000313" key="13">
    <source>
        <dbReference type="Proteomes" id="UP000193689"/>
    </source>
</evidence>
<keyword evidence="9 11" id="KW-0819">tRNA processing</keyword>
<dbReference type="Proteomes" id="UP000193689">
    <property type="component" value="Unassembled WGS sequence"/>
</dbReference>
<organism evidence="12 13">
    <name type="scientific">Pseudomassariella vexata</name>
    <dbReference type="NCBI Taxonomy" id="1141098"/>
    <lineage>
        <taxon>Eukaryota</taxon>
        <taxon>Fungi</taxon>
        <taxon>Dikarya</taxon>
        <taxon>Ascomycota</taxon>
        <taxon>Pezizomycotina</taxon>
        <taxon>Sordariomycetes</taxon>
        <taxon>Xylariomycetidae</taxon>
        <taxon>Amphisphaeriales</taxon>
        <taxon>Pseudomassariaceae</taxon>
        <taxon>Pseudomassariella</taxon>
    </lineage>
</organism>
<comment type="caution">
    <text evidence="12">The sequence shown here is derived from an EMBL/GenBank/DDBJ whole genome shotgun (WGS) entry which is preliminary data.</text>
</comment>
<evidence type="ECO:0000256" key="5">
    <source>
        <dbReference type="ARBA" id="ARBA00022490"/>
    </source>
</evidence>
<comment type="function">
    <text evidence="11">Adenosyl-L-methionine (AdoMet)-dependent tRNA (uracil-O(2)-)-methyltransferase.</text>
</comment>
<protein>
    <recommendedName>
        <fullName evidence="4 11">tRNA (uracil-O(2)-)-methyltransferase</fullName>
        <ecNumber evidence="3 11">2.1.1.211</ecNumber>
    </recommendedName>
</protein>
<gene>
    <name evidence="12" type="ORF">BCR38DRAFT_427927</name>
</gene>
<evidence type="ECO:0000256" key="10">
    <source>
        <dbReference type="ARBA" id="ARBA00047957"/>
    </source>
</evidence>
<dbReference type="PANTHER" id="PTHR21210">
    <property type="entry name" value="TRNA (URACIL-O(2)-)-METHYLTRANSFERASE-RELATED"/>
    <property type="match status" value="1"/>
</dbReference>
<keyword evidence="8 11" id="KW-0949">S-adenosyl-L-methionine</keyword>
<evidence type="ECO:0000256" key="7">
    <source>
        <dbReference type="ARBA" id="ARBA00022679"/>
    </source>
</evidence>
<dbReference type="EC" id="2.1.1.211" evidence="3 11"/>
<keyword evidence="7 11" id="KW-0808">Transferase</keyword>